<feature type="compositionally biased region" description="Basic and acidic residues" evidence="1">
    <location>
        <begin position="150"/>
        <end position="162"/>
    </location>
</feature>
<dbReference type="Proteomes" id="UP000689129">
    <property type="component" value="Unassembled WGS sequence"/>
</dbReference>
<dbReference type="PANTHER" id="PTHR34693">
    <property type="entry name" value="PROTEIN PAR32"/>
    <property type="match status" value="1"/>
</dbReference>
<gene>
    <name evidence="2" type="ORF">BN1708_004806</name>
    <name evidence="3" type="ORF">BN1723_015590</name>
    <name evidence="4" type="ORF">HYQ45_013716</name>
</gene>
<dbReference type="Proteomes" id="UP000045706">
    <property type="component" value="Unassembled WGS sequence"/>
</dbReference>
<keyword evidence="5" id="KW-1185">Reference proteome</keyword>
<dbReference type="PANTHER" id="PTHR34693:SF1">
    <property type="entry name" value="PROTEIN PAR32"/>
    <property type="match status" value="1"/>
</dbReference>
<name>A0A0G4M3H9_VERLO</name>
<dbReference type="OrthoDB" id="4159136at2759"/>
<reference evidence="5 6" key="1">
    <citation type="submission" date="2015-05" db="EMBL/GenBank/DDBJ databases">
        <authorList>
            <person name="Fogelqvist Johan"/>
        </authorList>
    </citation>
    <scope>NUCLEOTIDE SEQUENCE [LARGE SCALE GENOMIC DNA]</scope>
    <source>
        <strain evidence="2">VL1</strain>
        <strain evidence="3">VL2</strain>
    </source>
</reference>
<dbReference type="InterPro" id="IPR022024">
    <property type="entry name" value="DUF3602"/>
</dbReference>
<proteinExistence type="predicted"/>
<dbReference type="EMBL" id="CVQH01020862">
    <property type="protein sequence ID" value="CRK28826.1"/>
    <property type="molecule type" value="Genomic_DNA"/>
</dbReference>
<sequence>MSDVYRKTGRGGAGNFYSKQDIEQAEQAKATDDLEAQKVATNTSTVTASTAARDAYARAGRGGAGNFHDPATLPAAREQEAAADRTRTAVNASIARGANKGYSGRGGAGNWTSKEDEAAKREEEALRVEELERKVVEDVESGLAMPPRAHAREQNGQRQDEV</sequence>
<evidence type="ECO:0000256" key="1">
    <source>
        <dbReference type="SAM" id="MobiDB-lite"/>
    </source>
</evidence>
<dbReference type="EMBL" id="JAEMWZ010000333">
    <property type="protein sequence ID" value="KAG7124302.1"/>
    <property type="molecule type" value="Genomic_DNA"/>
</dbReference>
<dbReference type="EMBL" id="CVQI01031853">
    <property type="protein sequence ID" value="CRK39870.1"/>
    <property type="molecule type" value="Genomic_DNA"/>
</dbReference>
<evidence type="ECO:0000313" key="6">
    <source>
        <dbReference type="Proteomes" id="UP000045706"/>
    </source>
</evidence>
<evidence type="ECO:0000313" key="5">
    <source>
        <dbReference type="Proteomes" id="UP000044602"/>
    </source>
</evidence>
<feature type="compositionally biased region" description="Basic and acidic residues" evidence="1">
    <location>
        <begin position="77"/>
        <end position="87"/>
    </location>
</feature>
<reference evidence="4" key="2">
    <citation type="journal article" date="2021" name="Mol. Plant Pathol.">
        <title>A 20-kb lineage-specific genomic region tames virulence in pathogenic amphidiploid Verticillium longisporum.</title>
        <authorList>
            <person name="Harting R."/>
            <person name="Starke J."/>
            <person name="Kusch H."/>
            <person name="Poggeler S."/>
            <person name="Maurus I."/>
            <person name="Schluter R."/>
            <person name="Landesfeind M."/>
            <person name="Bulla I."/>
            <person name="Nowrousian M."/>
            <person name="de Jonge R."/>
            <person name="Stahlhut G."/>
            <person name="Hoff K.J."/>
            <person name="Asshauer K.P."/>
            <person name="Thurmer A."/>
            <person name="Stanke M."/>
            <person name="Daniel R."/>
            <person name="Morgenstern B."/>
            <person name="Thomma B.P.H.J."/>
            <person name="Kronstad J.W."/>
            <person name="Braus-Stromeyer S.A."/>
            <person name="Braus G.H."/>
        </authorList>
    </citation>
    <scope>NUCLEOTIDE SEQUENCE</scope>
    <source>
        <strain evidence="4">Vl32</strain>
    </source>
</reference>
<accession>A0A0G4M3H9</accession>
<dbReference type="InterPro" id="IPR053203">
    <property type="entry name" value="Cisplatin_resist-associated"/>
</dbReference>
<evidence type="ECO:0000313" key="4">
    <source>
        <dbReference type="EMBL" id="KAG7124302.1"/>
    </source>
</evidence>
<feature type="region of interest" description="Disordered" evidence="1">
    <location>
        <begin position="57"/>
        <end position="162"/>
    </location>
</feature>
<dbReference type="Pfam" id="PF12223">
    <property type="entry name" value="DUF3602"/>
    <property type="match status" value="2"/>
</dbReference>
<protein>
    <submittedName>
        <fullName evidence="2">Uncharacterized protein</fullName>
    </submittedName>
</protein>
<evidence type="ECO:0000313" key="3">
    <source>
        <dbReference type="EMBL" id="CRK39870.1"/>
    </source>
</evidence>
<evidence type="ECO:0000313" key="2">
    <source>
        <dbReference type="EMBL" id="CRK28826.1"/>
    </source>
</evidence>
<dbReference type="Proteomes" id="UP000044602">
    <property type="component" value="Unassembled WGS sequence"/>
</dbReference>
<organism evidence="2 5">
    <name type="scientific">Verticillium longisporum</name>
    <name type="common">Verticillium dahliae var. longisporum</name>
    <dbReference type="NCBI Taxonomy" id="100787"/>
    <lineage>
        <taxon>Eukaryota</taxon>
        <taxon>Fungi</taxon>
        <taxon>Dikarya</taxon>
        <taxon>Ascomycota</taxon>
        <taxon>Pezizomycotina</taxon>
        <taxon>Sordariomycetes</taxon>
        <taxon>Hypocreomycetidae</taxon>
        <taxon>Glomerellales</taxon>
        <taxon>Plectosphaerellaceae</taxon>
        <taxon>Verticillium</taxon>
    </lineage>
</organism>
<dbReference type="AlphaFoldDB" id="A0A0G4M3H9"/>
<feature type="compositionally biased region" description="Basic and acidic residues" evidence="1">
    <location>
        <begin position="113"/>
        <end position="137"/>
    </location>
</feature>